<evidence type="ECO:0000313" key="3">
    <source>
        <dbReference type="EMBL" id="KAB1652637.1"/>
    </source>
</evidence>
<gene>
    <name evidence="3" type="ORF">F8O01_16525</name>
</gene>
<dbReference type="RefSeq" id="WP_158042011.1">
    <property type="nucleotide sequence ID" value="NZ_JACCFV010000001.1"/>
</dbReference>
<name>A0A7J5BMQ1_9MICO</name>
<feature type="transmembrane region" description="Helical" evidence="2">
    <location>
        <begin position="89"/>
        <end position="110"/>
    </location>
</feature>
<keyword evidence="2" id="KW-1133">Transmembrane helix</keyword>
<dbReference type="Proteomes" id="UP000467240">
    <property type="component" value="Unassembled WGS sequence"/>
</dbReference>
<sequence length="112" mass="11127">MTDDSPTPAGPTRSPGADSTGTSRSGGEGDTARPRWFRFVVLLPVVAVGVALLGPLPAIPAVALALVATGFGALLGLSTRFGWSARRTTIVVSCGSLAVVVVSLALAALLGA</sequence>
<accession>A0A7J5BMQ1</accession>
<feature type="region of interest" description="Disordered" evidence="1">
    <location>
        <begin position="1"/>
        <end position="31"/>
    </location>
</feature>
<evidence type="ECO:0000256" key="1">
    <source>
        <dbReference type="SAM" id="MobiDB-lite"/>
    </source>
</evidence>
<evidence type="ECO:0000256" key="2">
    <source>
        <dbReference type="SAM" id="Phobius"/>
    </source>
</evidence>
<feature type="transmembrane region" description="Helical" evidence="2">
    <location>
        <begin position="59"/>
        <end position="77"/>
    </location>
</feature>
<keyword evidence="4" id="KW-1185">Reference proteome</keyword>
<proteinExistence type="predicted"/>
<evidence type="ECO:0000313" key="4">
    <source>
        <dbReference type="Proteomes" id="UP000467240"/>
    </source>
</evidence>
<reference evidence="3 4" key="1">
    <citation type="submission" date="2019-09" db="EMBL/GenBank/DDBJ databases">
        <title>Phylogeny of genus Pseudoclavibacter and closely related genus.</title>
        <authorList>
            <person name="Li Y."/>
        </authorList>
    </citation>
    <scope>NUCLEOTIDE SEQUENCE [LARGE SCALE GENOMIC DNA]</scope>
    <source>
        <strain evidence="3 4">DSM 23821</strain>
    </source>
</reference>
<comment type="caution">
    <text evidence="3">The sequence shown here is derived from an EMBL/GenBank/DDBJ whole genome shotgun (WGS) entry which is preliminary data.</text>
</comment>
<keyword evidence="2" id="KW-0472">Membrane</keyword>
<feature type="transmembrane region" description="Helical" evidence="2">
    <location>
        <begin position="36"/>
        <end position="53"/>
    </location>
</feature>
<keyword evidence="2" id="KW-0812">Transmembrane</keyword>
<dbReference type="AlphaFoldDB" id="A0A7J5BMQ1"/>
<dbReference type="EMBL" id="WBJZ01000029">
    <property type="protein sequence ID" value="KAB1652637.1"/>
    <property type="molecule type" value="Genomic_DNA"/>
</dbReference>
<organism evidence="3 4">
    <name type="scientific">Pseudoclavibacter chungangensis</name>
    <dbReference type="NCBI Taxonomy" id="587635"/>
    <lineage>
        <taxon>Bacteria</taxon>
        <taxon>Bacillati</taxon>
        <taxon>Actinomycetota</taxon>
        <taxon>Actinomycetes</taxon>
        <taxon>Micrococcales</taxon>
        <taxon>Microbacteriaceae</taxon>
        <taxon>Pseudoclavibacter</taxon>
    </lineage>
</organism>
<protein>
    <submittedName>
        <fullName evidence="3">Uncharacterized protein</fullName>
    </submittedName>
</protein>